<feature type="domain" description="Helicase C-terminal" evidence="6">
    <location>
        <begin position="1"/>
        <end position="140"/>
    </location>
</feature>
<dbReference type="InterPro" id="IPR001650">
    <property type="entry name" value="Helicase_C-like"/>
</dbReference>
<evidence type="ECO:0000259" key="6">
    <source>
        <dbReference type="PROSITE" id="PS51194"/>
    </source>
</evidence>
<dbReference type="GO" id="GO:0043138">
    <property type="term" value="F:3'-5' DNA helicase activity"/>
    <property type="evidence" value="ECO:0007669"/>
    <property type="project" value="UniProtKB-EC"/>
</dbReference>
<dbReference type="EC" id="5.6.2.4" evidence="5"/>
<protein>
    <recommendedName>
        <fullName evidence="5">DNA 3'-5' helicase</fullName>
        <ecNumber evidence="5">5.6.2.4</ecNumber>
    </recommendedName>
</protein>
<evidence type="ECO:0000256" key="1">
    <source>
        <dbReference type="ARBA" id="ARBA00005446"/>
    </source>
</evidence>
<proteinExistence type="inferred from homology"/>
<dbReference type="GO" id="GO:0005694">
    <property type="term" value="C:chromosome"/>
    <property type="evidence" value="ECO:0007669"/>
    <property type="project" value="TreeGrafter"/>
</dbReference>
<evidence type="ECO:0000256" key="5">
    <source>
        <dbReference type="ARBA" id="ARBA00034808"/>
    </source>
</evidence>
<feature type="non-terminal residue" evidence="7">
    <location>
        <position position="1"/>
    </location>
</feature>
<keyword evidence="2" id="KW-0238">DNA-binding</keyword>
<sequence>KAVIFCKTIDLAFRVALYGWNIYPNGVRRLDNVRLWTSITSASYNVRTLDLFQNNEETSTIVATIAFSLGMNLRNITDSINLGLPSSLAALVQQNGRAGRDLSSAAQGWTYIEGSVLSNIRAELDQEKAEILDKETTATVSKKAAKASSKGKRQALSAEKIESNLRQTVVAHVRGDCLIAEVNTRFGNPGVKSRCRCVEAGRPFPCSSCEPFWNNPSPRRMPDGFIIPVVPAAVKEAIVAGPALPPPLSKAFRTNASSWLSDFALRRWALKDDKDTRQLPHRVFWTGISVNHVLDNFHLIRSEAAQNELLSSWKYLDADGDALFSLIQELNTRFDEHLKKQKAKKLQKAAETRARNKGENSMLFSIHKLTKTMQNKSKRISNQRKMLLQLRNHL</sequence>
<accession>A0A067SAN8</accession>
<dbReference type="Proteomes" id="UP000027222">
    <property type="component" value="Unassembled WGS sequence"/>
</dbReference>
<dbReference type="STRING" id="685588.A0A067SAN8"/>
<dbReference type="PANTHER" id="PTHR13710:SF105">
    <property type="entry name" value="ATP-DEPENDENT DNA HELICASE Q1"/>
    <property type="match status" value="1"/>
</dbReference>
<dbReference type="GO" id="GO:0009378">
    <property type="term" value="F:four-way junction helicase activity"/>
    <property type="evidence" value="ECO:0007669"/>
    <property type="project" value="TreeGrafter"/>
</dbReference>
<evidence type="ECO:0000256" key="2">
    <source>
        <dbReference type="ARBA" id="ARBA00023125"/>
    </source>
</evidence>
<evidence type="ECO:0000256" key="4">
    <source>
        <dbReference type="ARBA" id="ARBA00034617"/>
    </source>
</evidence>
<organism evidence="7 8">
    <name type="scientific">Galerina marginata (strain CBS 339.88)</name>
    <dbReference type="NCBI Taxonomy" id="685588"/>
    <lineage>
        <taxon>Eukaryota</taxon>
        <taxon>Fungi</taxon>
        <taxon>Dikarya</taxon>
        <taxon>Basidiomycota</taxon>
        <taxon>Agaricomycotina</taxon>
        <taxon>Agaricomycetes</taxon>
        <taxon>Agaricomycetidae</taxon>
        <taxon>Agaricales</taxon>
        <taxon>Agaricineae</taxon>
        <taxon>Strophariaceae</taxon>
        <taxon>Galerina</taxon>
    </lineage>
</organism>
<keyword evidence="8" id="KW-1185">Reference proteome</keyword>
<dbReference type="SUPFAM" id="SSF52540">
    <property type="entry name" value="P-loop containing nucleoside triphosphate hydrolases"/>
    <property type="match status" value="1"/>
</dbReference>
<comment type="catalytic activity">
    <reaction evidence="4">
        <text>Couples ATP hydrolysis with the unwinding of duplex DNA by translocating in the 3'-5' direction.</text>
        <dbReference type="EC" id="5.6.2.4"/>
    </reaction>
</comment>
<dbReference type="Gene3D" id="3.40.50.300">
    <property type="entry name" value="P-loop containing nucleotide triphosphate hydrolases"/>
    <property type="match status" value="1"/>
</dbReference>
<dbReference type="EMBL" id="KL142724">
    <property type="protein sequence ID" value="KDR64859.1"/>
    <property type="molecule type" value="Genomic_DNA"/>
</dbReference>
<reference evidence="8" key="1">
    <citation type="journal article" date="2014" name="Proc. Natl. Acad. Sci. U.S.A.">
        <title>Extensive sampling of basidiomycete genomes demonstrates inadequacy of the white-rot/brown-rot paradigm for wood decay fungi.</title>
        <authorList>
            <person name="Riley R."/>
            <person name="Salamov A.A."/>
            <person name="Brown D.W."/>
            <person name="Nagy L.G."/>
            <person name="Floudas D."/>
            <person name="Held B.W."/>
            <person name="Levasseur A."/>
            <person name="Lombard V."/>
            <person name="Morin E."/>
            <person name="Otillar R."/>
            <person name="Lindquist E.A."/>
            <person name="Sun H."/>
            <person name="LaButti K.M."/>
            <person name="Schmutz J."/>
            <person name="Jabbour D."/>
            <person name="Luo H."/>
            <person name="Baker S.E."/>
            <person name="Pisabarro A.G."/>
            <person name="Walton J.D."/>
            <person name="Blanchette R.A."/>
            <person name="Henrissat B."/>
            <person name="Martin F."/>
            <person name="Cullen D."/>
            <person name="Hibbett D.S."/>
            <person name="Grigoriev I.V."/>
        </authorList>
    </citation>
    <scope>NUCLEOTIDE SEQUENCE [LARGE SCALE GENOMIC DNA]</scope>
    <source>
        <strain evidence="8">CBS 339.88</strain>
    </source>
</reference>
<comment type="similarity">
    <text evidence="1">Belongs to the helicase family. RecQ subfamily.</text>
</comment>
<evidence type="ECO:0000313" key="7">
    <source>
        <dbReference type="EMBL" id="KDR64859.1"/>
    </source>
</evidence>
<dbReference type="GO" id="GO:0003677">
    <property type="term" value="F:DNA binding"/>
    <property type="evidence" value="ECO:0007669"/>
    <property type="project" value="UniProtKB-KW"/>
</dbReference>
<dbReference type="Pfam" id="PF00271">
    <property type="entry name" value="Helicase_C"/>
    <property type="match status" value="1"/>
</dbReference>
<dbReference type="GO" id="GO:0005737">
    <property type="term" value="C:cytoplasm"/>
    <property type="evidence" value="ECO:0007669"/>
    <property type="project" value="TreeGrafter"/>
</dbReference>
<dbReference type="HOGENOM" id="CLU_701250_0_0_1"/>
<dbReference type="OrthoDB" id="3260945at2759"/>
<dbReference type="GO" id="GO:0000724">
    <property type="term" value="P:double-strand break repair via homologous recombination"/>
    <property type="evidence" value="ECO:0007669"/>
    <property type="project" value="TreeGrafter"/>
</dbReference>
<evidence type="ECO:0000256" key="3">
    <source>
        <dbReference type="ARBA" id="ARBA00023235"/>
    </source>
</evidence>
<dbReference type="PANTHER" id="PTHR13710">
    <property type="entry name" value="DNA HELICASE RECQ FAMILY MEMBER"/>
    <property type="match status" value="1"/>
</dbReference>
<evidence type="ECO:0000313" key="8">
    <source>
        <dbReference type="Proteomes" id="UP000027222"/>
    </source>
</evidence>
<name>A0A067SAN8_GALM3</name>
<dbReference type="PROSITE" id="PS51194">
    <property type="entry name" value="HELICASE_CTER"/>
    <property type="match status" value="1"/>
</dbReference>
<dbReference type="AlphaFoldDB" id="A0A067SAN8"/>
<keyword evidence="3" id="KW-0413">Isomerase</keyword>
<gene>
    <name evidence="7" type="ORF">GALMADRAFT_82594</name>
</gene>
<dbReference type="InterPro" id="IPR027417">
    <property type="entry name" value="P-loop_NTPase"/>
</dbReference>